<feature type="transmembrane region" description="Helical" evidence="1">
    <location>
        <begin position="228"/>
        <end position="261"/>
    </location>
</feature>
<dbReference type="InterPro" id="IPR051533">
    <property type="entry name" value="WaaL-like"/>
</dbReference>
<feature type="transmembrane region" description="Helical" evidence="1">
    <location>
        <begin position="91"/>
        <end position="111"/>
    </location>
</feature>
<keyword evidence="1" id="KW-0472">Membrane</keyword>
<feature type="transmembrane region" description="Helical" evidence="1">
    <location>
        <begin position="150"/>
        <end position="178"/>
    </location>
</feature>
<dbReference type="Proteomes" id="UP000289734">
    <property type="component" value="Unassembled WGS sequence"/>
</dbReference>
<dbReference type="PANTHER" id="PTHR37422">
    <property type="entry name" value="TEICHURONIC ACID BIOSYNTHESIS PROTEIN TUAE"/>
    <property type="match status" value="1"/>
</dbReference>
<keyword evidence="1" id="KW-1133">Transmembrane helix</keyword>
<proteinExistence type="predicted"/>
<accession>A0A4Q1KTS3</accession>
<dbReference type="EMBL" id="SBKQ01000005">
    <property type="protein sequence ID" value="RXR33065.1"/>
    <property type="molecule type" value="Genomic_DNA"/>
</dbReference>
<feature type="transmembrane region" description="Helical" evidence="1">
    <location>
        <begin position="59"/>
        <end position="79"/>
    </location>
</feature>
<evidence type="ECO:0000313" key="2">
    <source>
        <dbReference type="EMBL" id="RXR33065.1"/>
    </source>
</evidence>
<dbReference type="OrthoDB" id="1402500at2"/>
<name>A0A4Q1KTS3_9FLAO</name>
<reference evidence="3" key="1">
    <citation type="submission" date="2019-01" db="EMBL/GenBank/DDBJ databases">
        <title>Cytophagaceae bacterium strain CAR-16.</title>
        <authorList>
            <person name="Chen W.-M."/>
        </authorList>
    </citation>
    <scope>NUCLEOTIDE SEQUENCE [LARGE SCALE GENOMIC DNA]</scope>
    <source>
        <strain evidence="3">ICH-30</strain>
    </source>
</reference>
<feature type="transmembrane region" description="Helical" evidence="1">
    <location>
        <begin position="370"/>
        <end position="388"/>
    </location>
</feature>
<comment type="caution">
    <text evidence="2">The sequence shown here is derived from an EMBL/GenBank/DDBJ whole genome shotgun (WGS) entry which is preliminary data.</text>
</comment>
<dbReference type="AlphaFoldDB" id="A0A4Q1KTS3"/>
<evidence type="ECO:0000313" key="3">
    <source>
        <dbReference type="Proteomes" id="UP000289734"/>
    </source>
</evidence>
<evidence type="ECO:0008006" key="4">
    <source>
        <dbReference type="Google" id="ProtNLM"/>
    </source>
</evidence>
<evidence type="ECO:0000256" key="1">
    <source>
        <dbReference type="SAM" id="Phobius"/>
    </source>
</evidence>
<dbReference type="PANTHER" id="PTHR37422:SF13">
    <property type="entry name" value="LIPOPOLYSACCHARIDE BIOSYNTHESIS PROTEIN PA4999-RELATED"/>
    <property type="match status" value="1"/>
</dbReference>
<feature type="transmembrane region" description="Helical" evidence="1">
    <location>
        <begin position="418"/>
        <end position="441"/>
    </location>
</feature>
<feature type="transmembrane region" description="Helical" evidence="1">
    <location>
        <begin position="123"/>
        <end position="143"/>
    </location>
</feature>
<sequence>MQTSKVYYNHLNQLNPKSDFTFLVRKNSYFFLVLTMIFSYFYNLPVLSYSVKGDNELRLYDLIGIIVLYVFFTNFKFYYYIINKNNAFKWFYYFVVWCSLTILVTFFFSVFKNRLSDFLQSVLYLYHLWVFFVTSLMFFVISFNKNKLKIFVYFILLLSALSCTIIILQNFNIIPFLWSSAYKFSYSGFLSGTLGPNKIVSGMYALMMAVFSIGLLSNRKSGVNKTLLIVVLIFNLYVLLVSGSRTSYVGILVFLSFFAFFKTTRFIFFAVIIGSFFSFLILSNELLYAKIDEVINKRVVNKIENEEDFENANVGKLYEDLGAGRDNISLGYLNYILRNPEIIPFGLGFNNRITRKIAAHNMYLTTIKELGLVGFVLYFGWLIQYFLISFKRNSGNELAMKGLTLSMLITLFFGEHLYIYRPLFATLGMFLLVMSALLSYLHDNEFIKKKYS</sequence>
<organism evidence="2 3">
    <name type="scientific">Flavobacterium piscinae</name>
    <dbReference type="NCBI Taxonomy" id="2506424"/>
    <lineage>
        <taxon>Bacteria</taxon>
        <taxon>Pseudomonadati</taxon>
        <taxon>Bacteroidota</taxon>
        <taxon>Flavobacteriia</taxon>
        <taxon>Flavobacteriales</taxon>
        <taxon>Flavobacteriaceae</taxon>
        <taxon>Flavobacterium</taxon>
    </lineage>
</organism>
<keyword evidence="3" id="KW-1185">Reference proteome</keyword>
<feature type="transmembrane region" description="Helical" evidence="1">
    <location>
        <begin position="267"/>
        <end position="288"/>
    </location>
</feature>
<keyword evidence="1" id="KW-0812">Transmembrane</keyword>
<gene>
    <name evidence="2" type="ORF">EQG68_06130</name>
</gene>
<feature type="transmembrane region" description="Helical" evidence="1">
    <location>
        <begin position="198"/>
        <end position="216"/>
    </location>
</feature>
<feature type="transmembrane region" description="Helical" evidence="1">
    <location>
        <begin position="29"/>
        <end position="47"/>
    </location>
</feature>
<dbReference type="RefSeq" id="WP_129463909.1">
    <property type="nucleotide sequence ID" value="NZ_SBKQ01000005.1"/>
</dbReference>
<protein>
    <recommendedName>
        <fullName evidence="4">O-antigen ligase domain-containing protein</fullName>
    </recommendedName>
</protein>